<feature type="chain" id="PRO_5040430481" description="Endo-1,4-beta-xylanase" evidence="12">
    <location>
        <begin position="19"/>
        <end position="220"/>
    </location>
</feature>
<dbReference type="PANTHER" id="PTHR46828:SF2">
    <property type="entry name" value="ENDO-1,4-BETA-XYLANASE A-RELATED"/>
    <property type="match status" value="1"/>
</dbReference>
<evidence type="ECO:0000313" key="14">
    <source>
        <dbReference type="EMBL" id="KAG9232572.1"/>
    </source>
</evidence>
<keyword evidence="8 10" id="KW-0326">Glycosidase</keyword>
<dbReference type="PROSITE" id="PS51761">
    <property type="entry name" value="GH11_3"/>
    <property type="match status" value="1"/>
</dbReference>
<dbReference type="Proteomes" id="UP000824998">
    <property type="component" value="Unassembled WGS sequence"/>
</dbReference>
<organism evidence="14 15">
    <name type="scientific">Amylocarpus encephaloides</name>
    <dbReference type="NCBI Taxonomy" id="45428"/>
    <lineage>
        <taxon>Eukaryota</taxon>
        <taxon>Fungi</taxon>
        <taxon>Dikarya</taxon>
        <taxon>Ascomycota</taxon>
        <taxon>Pezizomycotina</taxon>
        <taxon>Leotiomycetes</taxon>
        <taxon>Helotiales</taxon>
        <taxon>Helotiales incertae sedis</taxon>
        <taxon>Amylocarpus</taxon>
    </lineage>
</organism>
<name>A0A9P8C3Y0_9HELO</name>
<comment type="caution">
    <text evidence="14">The sequence shown here is derived from an EMBL/GenBank/DDBJ whole genome shotgun (WGS) entry which is preliminary data.</text>
</comment>
<keyword evidence="5 10" id="KW-0858">Xylan degradation</keyword>
<evidence type="ECO:0000256" key="5">
    <source>
        <dbReference type="ARBA" id="ARBA00022651"/>
    </source>
</evidence>
<keyword evidence="12" id="KW-0732">Signal</keyword>
<protein>
    <recommendedName>
        <fullName evidence="4 10">Endo-1,4-beta-xylanase</fullName>
        <ecNumber evidence="4 10">3.2.1.8</ecNumber>
    </recommendedName>
</protein>
<evidence type="ECO:0000256" key="9">
    <source>
        <dbReference type="ARBA" id="ARBA00023326"/>
    </source>
</evidence>
<dbReference type="InterPro" id="IPR013320">
    <property type="entry name" value="ConA-like_dom_sf"/>
</dbReference>
<gene>
    <name evidence="14" type="ORF">BJ875DRAFT_404580</name>
</gene>
<dbReference type="EMBL" id="MU251541">
    <property type="protein sequence ID" value="KAG9232572.1"/>
    <property type="molecule type" value="Genomic_DNA"/>
</dbReference>
<sequence length="220" mass="24032">MMLFDKLIVFVFAVVVAAVPFEVDDRFGHIAERATYYSSSWNDGKGKVVYKNGPEGQYSVTWSGNKGNFVVGKGWNPGGSRIVAFNGTFAPNGNAYLCVYGWTTSPLVEYYIIENYGSHAPWDNPEQKSKGNVTVDGSTYTLWTKMRINKPSIQGTATFPQFWSVRDADDLRSGGSVDTGAHFKAWADNGLKLGRQNYMIVAVEGQDSNGTASVNVGVAP</sequence>
<proteinExistence type="inferred from homology"/>
<evidence type="ECO:0000256" key="4">
    <source>
        <dbReference type="ARBA" id="ARBA00012590"/>
    </source>
</evidence>
<dbReference type="GO" id="GO:0031176">
    <property type="term" value="F:endo-1,4-beta-xylanase activity"/>
    <property type="evidence" value="ECO:0007669"/>
    <property type="project" value="UniProtKB-UniRule"/>
</dbReference>
<feature type="signal peptide" evidence="12">
    <location>
        <begin position="1"/>
        <end position="18"/>
    </location>
</feature>
<dbReference type="Pfam" id="PF00457">
    <property type="entry name" value="Glyco_hydro_11"/>
    <property type="match status" value="1"/>
</dbReference>
<evidence type="ECO:0000256" key="2">
    <source>
        <dbReference type="ARBA" id="ARBA00004851"/>
    </source>
</evidence>
<evidence type="ECO:0000259" key="13">
    <source>
        <dbReference type="PROSITE" id="PS51761"/>
    </source>
</evidence>
<keyword evidence="15" id="KW-1185">Reference proteome</keyword>
<dbReference type="Gene3D" id="2.60.120.180">
    <property type="match status" value="1"/>
</dbReference>
<comment type="pathway">
    <text evidence="2 10 11">Glycan degradation; xylan degradation.</text>
</comment>
<evidence type="ECO:0000256" key="1">
    <source>
        <dbReference type="ARBA" id="ARBA00000681"/>
    </source>
</evidence>
<evidence type="ECO:0000256" key="10">
    <source>
        <dbReference type="PROSITE-ProRule" id="PRU01097"/>
    </source>
</evidence>
<dbReference type="PANTHER" id="PTHR46828">
    <property type="entry name" value="ENDO-1,4-BETA-XYLANASE A-RELATED"/>
    <property type="match status" value="1"/>
</dbReference>
<evidence type="ECO:0000256" key="7">
    <source>
        <dbReference type="ARBA" id="ARBA00023277"/>
    </source>
</evidence>
<comment type="similarity">
    <text evidence="3 10 11">Belongs to the glycosyl hydrolase 11 (cellulase G) family.</text>
</comment>
<feature type="active site" description="Nucleophile" evidence="10">
    <location>
        <position position="109"/>
    </location>
</feature>
<accession>A0A9P8C3Y0</accession>
<dbReference type="PROSITE" id="PS00776">
    <property type="entry name" value="GH11_1"/>
    <property type="match status" value="1"/>
</dbReference>
<dbReference type="OrthoDB" id="2115822at2759"/>
<dbReference type="InterPro" id="IPR001137">
    <property type="entry name" value="Glyco_hydro_11"/>
</dbReference>
<feature type="active site" description="Proton donor" evidence="10">
    <location>
        <position position="204"/>
    </location>
</feature>
<dbReference type="InterPro" id="IPR013319">
    <property type="entry name" value="GH11/12"/>
</dbReference>
<dbReference type="EC" id="3.2.1.8" evidence="4 10"/>
<reference evidence="14" key="1">
    <citation type="journal article" date="2021" name="IMA Fungus">
        <title>Genomic characterization of three marine fungi, including Emericellopsis atlantica sp. nov. with signatures of a generalist lifestyle and marine biomass degradation.</title>
        <authorList>
            <person name="Hagestad O.C."/>
            <person name="Hou L."/>
            <person name="Andersen J.H."/>
            <person name="Hansen E.H."/>
            <person name="Altermark B."/>
            <person name="Li C."/>
            <person name="Kuhnert E."/>
            <person name="Cox R.J."/>
            <person name="Crous P.W."/>
            <person name="Spatafora J.W."/>
            <person name="Lail K."/>
            <person name="Amirebrahimi M."/>
            <person name="Lipzen A."/>
            <person name="Pangilinan J."/>
            <person name="Andreopoulos W."/>
            <person name="Hayes R.D."/>
            <person name="Ng V."/>
            <person name="Grigoriev I.V."/>
            <person name="Jackson S.A."/>
            <person name="Sutton T.D.S."/>
            <person name="Dobson A.D.W."/>
            <person name="Rama T."/>
        </authorList>
    </citation>
    <scope>NUCLEOTIDE SEQUENCE</scope>
    <source>
        <strain evidence="14">TRa018bII</strain>
    </source>
</reference>
<evidence type="ECO:0000256" key="8">
    <source>
        <dbReference type="ARBA" id="ARBA00023295"/>
    </source>
</evidence>
<evidence type="ECO:0000256" key="11">
    <source>
        <dbReference type="RuleBase" id="RU362015"/>
    </source>
</evidence>
<evidence type="ECO:0000256" key="3">
    <source>
        <dbReference type="ARBA" id="ARBA00007792"/>
    </source>
</evidence>
<keyword evidence="6 10" id="KW-0378">Hydrolase</keyword>
<keyword evidence="9 10" id="KW-0624">Polysaccharide degradation</keyword>
<dbReference type="InterPro" id="IPR018208">
    <property type="entry name" value="GH11_AS_1"/>
</dbReference>
<dbReference type="GO" id="GO:0045493">
    <property type="term" value="P:xylan catabolic process"/>
    <property type="evidence" value="ECO:0007669"/>
    <property type="project" value="UniProtKB-UniRule"/>
</dbReference>
<evidence type="ECO:0000256" key="6">
    <source>
        <dbReference type="ARBA" id="ARBA00022801"/>
    </source>
</evidence>
<keyword evidence="7 10" id="KW-0119">Carbohydrate metabolism</keyword>
<comment type="catalytic activity">
    <reaction evidence="1 10 11">
        <text>Endohydrolysis of (1-&gt;4)-beta-D-xylosidic linkages in xylans.</text>
        <dbReference type="EC" id="3.2.1.8"/>
    </reaction>
</comment>
<dbReference type="SUPFAM" id="SSF49899">
    <property type="entry name" value="Concanavalin A-like lectins/glucanases"/>
    <property type="match status" value="1"/>
</dbReference>
<dbReference type="InterPro" id="IPR033123">
    <property type="entry name" value="GH11_dom"/>
</dbReference>
<feature type="domain" description="GH11" evidence="13">
    <location>
        <begin position="24"/>
        <end position="217"/>
    </location>
</feature>
<evidence type="ECO:0000256" key="12">
    <source>
        <dbReference type="SAM" id="SignalP"/>
    </source>
</evidence>
<dbReference type="PRINTS" id="PR00911">
    <property type="entry name" value="GLHYDRLASE11"/>
</dbReference>
<evidence type="ECO:0000313" key="15">
    <source>
        <dbReference type="Proteomes" id="UP000824998"/>
    </source>
</evidence>
<dbReference type="AlphaFoldDB" id="A0A9P8C3Y0"/>